<dbReference type="Proteomes" id="UP000195570">
    <property type="component" value="Unassembled WGS sequence"/>
</dbReference>
<accession>A0A1G4IE48</accession>
<dbReference type="AlphaFoldDB" id="A0A1G4IE48"/>
<sequence>MDPAVGVFSPFHSVLDGKNSRINQALELATKVTVKEEPDTENGGGKAAIIKTPKENGSNPNGTLCGGCEKVYTTKKIPKGGTYLCKQCGERYISKSAAGHFPPNTLKCCPASVTEGTDGVVRCCACHSWYHCACLGIVDKTLKEYISLSTTKWYCMEPACCEKVLCEKLKRKR</sequence>
<dbReference type="GeneID" id="92376151"/>
<organism evidence="1 2">
    <name type="scientific">Trypanosoma equiperdum</name>
    <dbReference type="NCBI Taxonomy" id="5694"/>
    <lineage>
        <taxon>Eukaryota</taxon>
        <taxon>Discoba</taxon>
        <taxon>Euglenozoa</taxon>
        <taxon>Kinetoplastea</taxon>
        <taxon>Metakinetoplastina</taxon>
        <taxon>Trypanosomatida</taxon>
        <taxon>Trypanosomatidae</taxon>
        <taxon>Trypanosoma</taxon>
    </lineage>
</organism>
<dbReference type="RefSeq" id="XP_067081411.1">
    <property type="nucleotide sequence ID" value="XM_067225310.1"/>
</dbReference>
<dbReference type="InterPro" id="IPR011011">
    <property type="entry name" value="Znf_FYVE_PHD"/>
</dbReference>
<proteinExistence type="predicted"/>
<dbReference type="VEuPathDB" id="TriTrypDB:TEOVI_000221100"/>
<gene>
    <name evidence="1" type="ORF">TEOVI_000221100</name>
</gene>
<evidence type="ECO:0000313" key="2">
    <source>
        <dbReference type="Proteomes" id="UP000195570"/>
    </source>
</evidence>
<keyword evidence="2" id="KW-1185">Reference proteome</keyword>
<name>A0A1G4IE48_TRYEQ</name>
<protein>
    <submittedName>
        <fullName evidence="1">Uncharacterized protein</fullName>
    </submittedName>
</protein>
<dbReference type="EMBL" id="CZPT02001506">
    <property type="protein sequence ID" value="SCU70637.1"/>
    <property type="molecule type" value="Genomic_DNA"/>
</dbReference>
<reference evidence="1" key="1">
    <citation type="submission" date="2016-09" db="EMBL/GenBank/DDBJ databases">
        <authorList>
            <person name="Hebert L."/>
            <person name="Moumen B."/>
        </authorList>
    </citation>
    <scope>NUCLEOTIDE SEQUENCE [LARGE SCALE GENOMIC DNA]</scope>
    <source>
        <strain evidence="1">OVI</strain>
    </source>
</reference>
<dbReference type="SUPFAM" id="SSF57903">
    <property type="entry name" value="FYVE/PHD zinc finger"/>
    <property type="match status" value="1"/>
</dbReference>
<evidence type="ECO:0000313" key="1">
    <source>
        <dbReference type="EMBL" id="SCU70637.1"/>
    </source>
</evidence>
<comment type="caution">
    <text evidence="1">The sequence shown here is derived from an EMBL/GenBank/DDBJ whole genome shotgun (WGS) entry which is preliminary data.</text>
</comment>